<sequence length="120" mass="13098">MTTFSLDLLASTGSALGAPVAKPIKWFVGKEEHSAQVYVRLSTYDQWMREDELQKSGTDLWVARLMASIVDEAGNPVFTKPEQITGNPETGEGRLCGSLFFALLAAVNKANGYVDDDVKN</sequence>
<accession>A0A1X0ZTB0</accession>
<protein>
    <recommendedName>
        <fullName evidence="3">Phage tail protein</fullName>
    </recommendedName>
</protein>
<gene>
    <name evidence="1" type="ORF">B7H17_16265</name>
</gene>
<evidence type="ECO:0000313" key="1">
    <source>
        <dbReference type="EMBL" id="ORL62908.1"/>
    </source>
</evidence>
<evidence type="ECO:0000313" key="2">
    <source>
        <dbReference type="Proteomes" id="UP000193675"/>
    </source>
</evidence>
<dbReference type="RefSeq" id="WP_084857689.1">
    <property type="nucleotide sequence ID" value="NZ_NBWC01000024.1"/>
</dbReference>
<dbReference type="OrthoDB" id="6169491at2"/>
<dbReference type="EMBL" id="NBWC01000024">
    <property type="protein sequence ID" value="ORL62908.1"/>
    <property type="molecule type" value="Genomic_DNA"/>
</dbReference>
<organism evidence="1 2">
    <name type="scientific">Pseudomonas putida</name>
    <name type="common">Arthrobacter siderocapsulatus</name>
    <dbReference type="NCBI Taxonomy" id="303"/>
    <lineage>
        <taxon>Bacteria</taxon>
        <taxon>Pseudomonadati</taxon>
        <taxon>Pseudomonadota</taxon>
        <taxon>Gammaproteobacteria</taxon>
        <taxon>Pseudomonadales</taxon>
        <taxon>Pseudomonadaceae</taxon>
        <taxon>Pseudomonas</taxon>
    </lineage>
</organism>
<comment type="caution">
    <text evidence="1">The sequence shown here is derived from an EMBL/GenBank/DDBJ whole genome shotgun (WGS) entry which is preliminary data.</text>
</comment>
<dbReference type="InterPro" id="IPR024410">
    <property type="entry name" value="Phage_TAC_12"/>
</dbReference>
<evidence type="ECO:0008006" key="3">
    <source>
        <dbReference type="Google" id="ProtNLM"/>
    </source>
</evidence>
<reference evidence="1 2" key="1">
    <citation type="submission" date="2017-04" db="EMBL/GenBank/DDBJ databases">
        <title>Presence of VIM-2 positive Pseudomonas species in chickens and their surrounding environment.</title>
        <authorList>
            <person name="Zhang R."/>
        </authorList>
    </citation>
    <scope>NUCLEOTIDE SEQUENCE [LARGE SCALE GENOMIC DNA]</scope>
    <source>
        <strain evidence="1 2">DZ-C18</strain>
    </source>
</reference>
<proteinExistence type="predicted"/>
<dbReference type="Proteomes" id="UP000193675">
    <property type="component" value="Unassembled WGS sequence"/>
</dbReference>
<dbReference type="Pfam" id="PF16459">
    <property type="entry name" value="Phage_TAC_13"/>
    <property type="match status" value="1"/>
</dbReference>
<name>A0A1X0ZTB0_PSEPU</name>
<dbReference type="AlphaFoldDB" id="A0A1X0ZTB0"/>